<dbReference type="AlphaFoldDB" id="A0A1X9NBW7"/>
<evidence type="ECO:0000313" key="3">
    <source>
        <dbReference type="Proteomes" id="UP000193450"/>
    </source>
</evidence>
<gene>
    <name evidence="2" type="ORF">BST96_10620</name>
</gene>
<dbReference type="KEGG" id="osg:BST96_10620"/>
<name>A0A1X9NBW7_9GAMM</name>
<organism evidence="2 3">
    <name type="scientific">Oceanicoccus sagamiensis</name>
    <dbReference type="NCBI Taxonomy" id="716816"/>
    <lineage>
        <taxon>Bacteria</taxon>
        <taxon>Pseudomonadati</taxon>
        <taxon>Pseudomonadota</taxon>
        <taxon>Gammaproteobacteria</taxon>
        <taxon>Cellvibrionales</taxon>
        <taxon>Spongiibacteraceae</taxon>
        <taxon>Oceanicoccus</taxon>
    </lineage>
</organism>
<evidence type="ECO:0000256" key="1">
    <source>
        <dbReference type="SAM" id="SignalP"/>
    </source>
</evidence>
<sequence length="111" mass="12647">MKCLSHLITLLVLALSTSLGWASCQQSAAPGMPNPDMASEYEMLQAQIAVKNYLATQEQYLNCVQSSRKHNQIIDRMHEIADQYNRKARRYKARMESQDMITELALLDLSI</sequence>
<dbReference type="EMBL" id="CP019343">
    <property type="protein sequence ID" value="ARN74534.1"/>
    <property type="molecule type" value="Genomic_DNA"/>
</dbReference>
<feature type="chain" id="PRO_5011987727" evidence="1">
    <location>
        <begin position="23"/>
        <end position="111"/>
    </location>
</feature>
<dbReference type="PROSITE" id="PS51257">
    <property type="entry name" value="PROKAR_LIPOPROTEIN"/>
    <property type="match status" value="1"/>
</dbReference>
<accession>A0A1X9NBW7</accession>
<feature type="signal peptide" evidence="1">
    <location>
        <begin position="1"/>
        <end position="22"/>
    </location>
</feature>
<proteinExistence type="predicted"/>
<dbReference type="Proteomes" id="UP000193450">
    <property type="component" value="Chromosome"/>
</dbReference>
<evidence type="ECO:0000313" key="2">
    <source>
        <dbReference type="EMBL" id="ARN74534.1"/>
    </source>
</evidence>
<dbReference type="OrthoDB" id="5740221at2"/>
<protein>
    <submittedName>
        <fullName evidence="2">Uncharacterized protein</fullName>
    </submittedName>
</protein>
<keyword evidence="3" id="KW-1185">Reference proteome</keyword>
<keyword evidence="1" id="KW-0732">Signal</keyword>
<reference evidence="2 3" key="1">
    <citation type="submission" date="2016-11" db="EMBL/GenBank/DDBJ databases">
        <title>Trade-off between light-utilization and light-protection in marine flavobacteria.</title>
        <authorList>
            <person name="Kumagai Y."/>
        </authorList>
    </citation>
    <scope>NUCLEOTIDE SEQUENCE [LARGE SCALE GENOMIC DNA]</scope>
    <source>
        <strain evidence="2 3">NBRC 107125</strain>
    </source>
</reference>